<proteinExistence type="predicted"/>
<reference evidence="1 2" key="1">
    <citation type="journal article" date="2023" name="Life. Sci Alliance">
        <title>Evolutionary insights into 3D genome organization and epigenetic landscape of Vigna mungo.</title>
        <authorList>
            <person name="Junaid A."/>
            <person name="Singh B."/>
            <person name="Bhatia S."/>
        </authorList>
    </citation>
    <scope>NUCLEOTIDE SEQUENCE [LARGE SCALE GENOMIC DNA]</scope>
    <source>
        <strain evidence="1">Urdbean</strain>
    </source>
</reference>
<evidence type="ECO:0000313" key="2">
    <source>
        <dbReference type="Proteomes" id="UP001374535"/>
    </source>
</evidence>
<name>A0AAQ3MH64_VIGMU</name>
<sequence>MKEERKAAVLFLYEVKVVGPPIDLKDGVPVWVVVDALVGGEEHVDDGEDLVRAFEKGFSFLREEGELARTHQITVLEKLLRDPNEALRFVACCVVHSEAERRMRTGEVLKGAHSEVSHSGACSWKMKMVTLF</sequence>
<dbReference type="Proteomes" id="UP001374535">
    <property type="component" value="Chromosome 11"/>
</dbReference>
<protein>
    <submittedName>
        <fullName evidence="1">Uncharacterized protein</fullName>
    </submittedName>
</protein>
<dbReference type="AlphaFoldDB" id="A0AAQ3MH64"/>
<keyword evidence="2" id="KW-1185">Reference proteome</keyword>
<evidence type="ECO:0000313" key="1">
    <source>
        <dbReference type="EMBL" id="WVY90815.1"/>
    </source>
</evidence>
<dbReference type="EMBL" id="CP144690">
    <property type="protein sequence ID" value="WVY90815.1"/>
    <property type="molecule type" value="Genomic_DNA"/>
</dbReference>
<organism evidence="1 2">
    <name type="scientific">Vigna mungo</name>
    <name type="common">Black gram</name>
    <name type="synonym">Phaseolus mungo</name>
    <dbReference type="NCBI Taxonomy" id="3915"/>
    <lineage>
        <taxon>Eukaryota</taxon>
        <taxon>Viridiplantae</taxon>
        <taxon>Streptophyta</taxon>
        <taxon>Embryophyta</taxon>
        <taxon>Tracheophyta</taxon>
        <taxon>Spermatophyta</taxon>
        <taxon>Magnoliopsida</taxon>
        <taxon>eudicotyledons</taxon>
        <taxon>Gunneridae</taxon>
        <taxon>Pentapetalae</taxon>
        <taxon>rosids</taxon>
        <taxon>fabids</taxon>
        <taxon>Fabales</taxon>
        <taxon>Fabaceae</taxon>
        <taxon>Papilionoideae</taxon>
        <taxon>50 kb inversion clade</taxon>
        <taxon>NPAAA clade</taxon>
        <taxon>indigoferoid/millettioid clade</taxon>
        <taxon>Phaseoleae</taxon>
        <taxon>Vigna</taxon>
    </lineage>
</organism>
<gene>
    <name evidence="1" type="ORF">V8G54_036329</name>
</gene>
<accession>A0AAQ3MH64</accession>